<dbReference type="Gene3D" id="2.30.110.10">
    <property type="entry name" value="Electron Transport, Fmn-binding Protein, Chain A"/>
    <property type="match status" value="1"/>
</dbReference>
<name>A0A2N3PJI8_9HELI</name>
<accession>A0A2N3PJI8</accession>
<evidence type="ECO:0000313" key="2">
    <source>
        <dbReference type="Proteomes" id="UP000233350"/>
    </source>
</evidence>
<dbReference type="EMBL" id="MBPK01000026">
    <property type="protein sequence ID" value="PKT81325.1"/>
    <property type="molecule type" value="Genomic_DNA"/>
</dbReference>
<protein>
    <recommendedName>
        <fullName evidence="3">Pyridoxamine 5'-phosphate oxidase putative domain-containing protein</fullName>
    </recommendedName>
</protein>
<proteinExistence type="predicted"/>
<dbReference type="Proteomes" id="UP000233350">
    <property type="component" value="Unassembled WGS sequence"/>
</dbReference>
<dbReference type="InterPro" id="IPR012349">
    <property type="entry name" value="Split_barrel_FMN-bd"/>
</dbReference>
<reference evidence="1 2" key="1">
    <citation type="submission" date="2016-07" db="EMBL/GenBank/DDBJ databases">
        <title>Detection of Helicobacter winghamensis from caecal content of red fox (Vulpes vulpes).</title>
        <authorList>
            <person name="Zanoni R.G."/>
            <person name="Florio D."/>
            <person name="Caffara M."/>
            <person name="Renzi M."/>
            <person name="Parisi A."/>
            <person name="Pasquali F."/>
            <person name="Manfreda G."/>
        </authorList>
    </citation>
    <scope>NUCLEOTIDE SEQUENCE [LARGE SCALE GENOMIC DNA]</scope>
    <source>
        <strain evidence="1 2">295_13</strain>
    </source>
</reference>
<keyword evidence="2" id="KW-1185">Reference proteome</keyword>
<evidence type="ECO:0008006" key="3">
    <source>
        <dbReference type="Google" id="ProtNLM"/>
    </source>
</evidence>
<dbReference type="AlphaFoldDB" id="A0A2N3PJI8"/>
<gene>
    <name evidence="1" type="ORF">BCM31_00880</name>
</gene>
<evidence type="ECO:0000313" key="1">
    <source>
        <dbReference type="EMBL" id="PKT81325.1"/>
    </source>
</evidence>
<dbReference type="STRING" id="556267.HWAG_00540"/>
<dbReference type="SUPFAM" id="SSF50475">
    <property type="entry name" value="FMN-binding split barrel"/>
    <property type="match status" value="1"/>
</dbReference>
<dbReference type="OrthoDB" id="663512at2"/>
<organism evidence="1 2">
    <name type="scientific">Helicobacter winghamensis</name>
    <dbReference type="NCBI Taxonomy" id="157268"/>
    <lineage>
        <taxon>Bacteria</taxon>
        <taxon>Pseudomonadati</taxon>
        <taxon>Campylobacterota</taxon>
        <taxon>Epsilonproteobacteria</taxon>
        <taxon>Campylobacterales</taxon>
        <taxon>Helicobacteraceae</taxon>
        <taxon>Helicobacter</taxon>
    </lineage>
</organism>
<comment type="caution">
    <text evidence="1">The sequence shown here is derived from an EMBL/GenBank/DDBJ whole genome shotgun (WGS) entry which is preliminary data.</text>
</comment>
<sequence length="139" mass="15832">MDDRIKAFIAKQHLLTLSVIDSTDTHLSVYGASCYYAFVKENLSLCFKSDSNSKHIKLAYVNPSVGVIIAKDSNTLAHLKGVQIKATFRNATRQEQSFYYKKFPFARLGSGEIFALDIYFAKYTDNQLLLQKKLTYTKE</sequence>